<dbReference type="PANTHER" id="PTHR31952:SF1">
    <property type="entry name" value="CB1 CANNABINOID RECEPTOR-INTERACTING PROTEIN 1"/>
    <property type="match status" value="1"/>
</dbReference>
<evidence type="ECO:0000256" key="4">
    <source>
        <dbReference type="ARBA" id="ARBA00026030"/>
    </source>
</evidence>
<dbReference type="Proteomes" id="UP001328107">
    <property type="component" value="Unassembled WGS sequence"/>
</dbReference>
<keyword evidence="7" id="KW-1185">Reference proteome</keyword>
<evidence type="ECO:0000313" key="6">
    <source>
        <dbReference type="EMBL" id="GMR59147.1"/>
    </source>
</evidence>
<dbReference type="GO" id="GO:0031718">
    <property type="term" value="F:type 1 cannabinoid receptor binding"/>
    <property type="evidence" value="ECO:0007669"/>
    <property type="project" value="TreeGrafter"/>
</dbReference>
<comment type="function">
    <text evidence="1">Suppresses cannabinoid receptor CNR1-mediated tonic inhibition of voltage-gated calcium channels.</text>
</comment>
<comment type="caution">
    <text evidence="6">The sequence shown here is derived from an EMBL/GenBank/DDBJ whole genome shotgun (WGS) entry which is preliminary data.</text>
</comment>
<dbReference type="AlphaFoldDB" id="A0AAN5DAS4"/>
<reference evidence="7" key="1">
    <citation type="submission" date="2022-10" db="EMBL/GenBank/DDBJ databases">
        <title>Genome assembly of Pristionchus species.</title>
        <authorList>
            <person name="Yoshida K."/>
            <person name="Sommer R.J."/>
        </authorList>
    </citation>
    <scope>NUCLEOTIDE SEQUENCE [LARGE SCALE GENOMIC DNA]</scope>
    <source>
        <strain evidence="7">RS5460</strain>
    </source>
</reference>
<comment type="subunit">
    <text evidence="4">Interacts with the cannabinoid receptor CNR1 (via C-terminus). Does not interact with cannabinoid receptor CNR2.</text>
</comment>
<feature type="non-terminal residue" evidence="6">
    <location>
        <position position="1"/>
    </location>
</feature>
<gene>
    <name evidence="6" type="ORF">PMAYCL1PPCAC_29342</name>
</gene>
<proteinExistence type="inferred from homology"/>
<name>A0AAN5DAS4_9BILA</name>
<comment type="similarity">
    <text evidence="2">Belongs to the CNRIP family.</text>
</comment>
<feature type="compositionally biased region" description="Polar residues" evidence="5">
    <location>
        <begin position="69"/>
        <end position="78"/>
    </location>
</feature>
<dbReference type="InterPro" id="IPR029204">
    <property type="entry name" value="CNRIP1"/>
</dbReference>
<evidence type="ECO:0000256" key="2">
    <source>
        <dbReference type="ARBA" id="ARBA00007288"/>
    </source>
</evidence>
<feature type="compositionally biased region" description="Low complexity" evidence="5">
    <location>
        <begin position="110"/>
        <end position="120"/>
    </location>
</feature>
<organism evidence="6 7">
    <name type="scientific">Pristionchus mayeri</name>
    <dbReference type="NCBI Taxonomy" id="1317129"/>
    <lineage>
        <taxon>Eukaryota</taxon>
        <taxon>Metazoa</taxon>
        <taxon>Ecdysozoa</taxon>
        <taxon>Nematoda</taxon>
        <taxon>Chromadorea</taxon>
        <taxon>Rhabditida</taxon>
        <taxon>Rhabditina</taxon>
        <taxon>Diplogasteromorpha</taxon>
        <taxon>Diplogasteroidea</taxon>
        <taxon>Neodiplogasteridae</taxon>
        <taxon>Pristionchus</taxon>
    </lineage>
</organism>
<dbReference type="PANTHER" id="PTHR31952">
    <property type="entry name" value="CB1 CANNABINOID RECEPTOR-INTERACTING PROTEIN 1"/>
    <property type="match status" value="1"/>
</dbReference>
<accession>A0AAN5DAS4</accession>
<sequence>DMDVDRIVKETKRTTIVENKEVIYFKRPNRRSQSTPRCTEVSGKDDSERTILSIRESVGGVREGRRYHSSSLPPSNDSMNEKEKEGTGEKLAERVSSDTSSRSPSHRVSFHPSSFQPDHF</sequence>
<evidence type="ECO:0000256" key="3">
    <source>
        <dbReference type="ARBA" id="ARBA00015651"/>
    </source>
</evidence>
<evidence type="ECO:0000313" key="7">
    <source>
        <dbReference type="Proteomes" id="UP001328107"/>
    </source>
</evidence>
<evidence type="ECO:0000256" key="5">
    <source>
        <dbReference type="SAM" id="MobiDB-lite"/>
    </source>
</evidence>
<feature type="region of interest" description="Disordered" evidence="5">
    <location>
        <begin position="27"/>
        <end position="120"/>
    </location>
</feature>
<dbReference type="GO" id="GO:0005886">
    <property type="term" value="C:plasma membrane"/>
    <property type="evidence" value="ECO:0007669"/>
    <property type="project" value="TreeGrafter"/>
</dbReference>
<feature type="compositionally biased region" description="Basic and acidic residues" evidence="5">
    <location>
        <begin position="79"/>
        <end position="96"/>
    </location>
</feature>
<protein>
    <recommendedName>
        <fullName evidence="3">CB1 cannabinoid receptor-interacting protein 1</fullName>
    </recommendedName>
</protein>
<evidence type="ECO:0000256" key="1">
    <source>
        <dbReference type="ARBA" id="ARBA00003884"/>
    </source>
</evidence>
<dbReference type="EMBL" id="BTRK01000006">
    <property type="protein sequence ID" value="GMR59147.1"/>
    <property type="molecule type" value="Genomic_DNA"/>
</dbReference>